<dbReference type="AlphaFoldDB" id="A0A381UZ94"/>
<name>A0A381UZ94_9ZZZZ</name>
<reference evidence="2" key="1">
    <citation type="submission" date="2018-05" db="EMBL/GenBank/DDBJ databases">
        <authorList>
            <person name="Lanie J.A."/>
            <person name="Ng W.-L."/>
            <person name="Kazmierczak K.M."/>
            <person name="Andrzejewski T.M."/>
            <person name="Davidsen T.M."/>
            <person name="Wayne K.J."/>
            <person name="Tettelin H."/>
            <person name="Glass J.I."/>
            <person name="Rusch D."/>
            <person name="Podicherti R."/>
            <person name="Tsui H.-C.T."/>
            <person name="Winkler M.E."/>
        </authorList>
    </citation>
    <scope>NUCLEOTIDE SEQUENCE</scope>
</reference>
<protein>
    <submittedName>
        <fullName evidence="2">Uncharacterized protein</fullName>
    </submittedName>
</protein>
<evidence type="ECO:0000313" key="2">
    <source>
        <dbReference type="EMBL" id="SVA33274.1"/>
    </source>
</evidence>
<organism evidence="2">
    <name type="scientific">marine metagenome</name>
    <dbReference type="NCBI Taxonomy" id="408172"/>
    <lineage>
        <taxon>unclassified sequences</taxon>
        <taxon>metagenomes</taxon>
        <taxon>ecological metagenomes</taxon>
    </lineage>
</organism>
<sequence>MSKITALFAALLFVGTLAGAVVAEDDAEGERPDRLARLQDQVEKRLVRLADFREHMPDDADTSRLDALEARLEARQTKLAECAADREACKAERVAKREEHREATLDKMIARTQAALDRVSECRADSDCAADEERLAAIEEKLSERLSKLEACQSGEEECKNPKRPHSRTDYLKDQLKDRQSTSKDIPKER</sequence>
<feature type="compositionally biased region" description="Basic and acidic residues" evidence="1">
    <location>
        <begin position="157"/>
        <end position="190"/>
    </location>
</feature>
<dbReference type="EMBL" id="UINC01007430">
    <property type="protein sequence ID" value="SVA33274.1"/>
    <property type="molecule type" value="Genomic_DNA"/>
</dbReference>
<gene>
    <name evidence="2" type="ORF">METZ01_LOCUS86128</name>
</gene>
<feature type="region of interest" description="Disordered" evidence="1">
    <location>
        <begin position="152"/>
        <end position="190"/>
    </location>
</feature>
<evidence type="ECO:0000256" key="1">
    <source>
        <dbReference type="SAM" id="MobiDB-lite"/>
    </source>
</evidence>
<proteinExistence type="predicted"/>
<accession>A0A381UZ94</accession>